<reference evidence="2" key="1">
    <citation type="submission" date="2008-10" db="EMBL/GenBank/DDBJ databases">
        <title>Complete sequence of Desulfovibrio vulgaris str. 'Miyazaki F'.</title>
        <authorList>
            <person name="Lucas S."/>
            <person name="Copeland A."/>
            <person name="Lapidus A."/>
            <person name="Glavina del Rio T."/>
            <person name="Dalin E."/>
            <person name="Tice H."/>
            <person name="Bruce D."/>
            <person name="Goodwin L."/>
            <person name="Pitluck S."/>
            <person name="Sims D."/>
            <person name="Brettin T."/>
            <person name="Detter J.C."/>
            <person name="Han C."/>
            <person name="Larimer F."/>
            <person name="Land M."/>
            <person name="Hauser L."/>
            <person name="Kyrpides N."/>
            <person name="Mikhailova N."/>
            <person name="Hazen T.C."/>
            <person name="Richardson P."/>
        </authorList>
    </citation>
    <scope>NUCLEOTIDE SEQUENCE</scope>
    <source>
        <strain evidence="2">Miyazaki F</strain>
    </source>
</reference>
<gene>
    <name evidence="2" type="ordered locus">DvMF_0019</name>
</gene>
<dbReference type="eggNOG" id="ENOG50318VF">
    <property type="taxonomic scope" value="Bacteria"/>
</dbReference>
<dbReference type="PROSITE" id="PS50005">
    <property type="entry name" value="TPR"/>
    <property type="match status" value="1"/>
</dbReference>
<keyword evidence="1" id="KW-0802">TPR repeat</keyword>
<sequence length="444" mass="48997">MPGPQDGGVRGMSRIADVEALCRLGMLHLHKGEPDRAKRLFLRAWQAMPEQTGIASLLAQAHRAEAVRRHAEHGCNGRMLFVIRGYFLSYYLPLLRLLPPDRVDVDTGDDGWGIDGAAREELLALGFEPCKHVPRPEWWRYAMVVADHAIQMHFPIAGPEDLLPPVAVYLPHTTAYTGGAGHPYQSHCIYPFEALALQQQAQAPWQQCLFTGPYQFTEEMLRLMREDKAVLRARAMDDLEQEDRGGPLVVCYASALDNCHEVAEGLRGLADALHPQGGLVVLKPFPDDVERYAALDMGRALVWSRSGAGGNELRMAADCVLCGLAGSTLLSVFLAGQRVLAYHTEQEREYCEGSRDRQKLHPRGTVRPGANPWGRAVIARLGGSCSIEDVPSLLRHLDALLGDTEYPARNEAICLSVLGRSDVRHGARRTAELLLSLLDDGRAL</sequence>
<accession>B8DN37</accession>
<feature type="repeat" description="TPR" evidence="1">
    <location>
        <begin position="18"/>
        <end position="51"/>
    </location>
</feature>
<evidence type="ECO:0000256" key="1">
    <source>
        <dbReference type="PROSITE-ProRule" id="PRU00339"/>
    </source>
</evidence>
<proteinExistence type="predicted"/>
<dbReference type="AlphaFoldDB" id="B8DN37"/>
<evidence type="ECO:0000313" key="2">
    <source>
        <dbReference type="EMBL" id="ACL06981.1"/>
    </source>
</evidence>
<dbReference type="HOGENOM" id="CLU_616401_0_0_7"/>
<dbReference type="KEGG" id="dvm:DvMF_0019"/>
<name>B8DN37_NITV9</name>
<organism evidence="2">
    <name type="scientific">Nitratidesulfovibrio vulgaris (strain DSM 19637 / Miyazaki F)</name>
    <name type="common">Desulfovibrio vulgaris</name>
    <dbReference type="NCBI Taxonomy" id="883"/>
    <lineage>
        <taxon>Bacteria</taxon>
        <taxon>Pseudomonadati</taxon>
        <taxon>Thermodesulfobacteriota</taxon>
        <taxon>Desulfovibrionia</taxon>
        <taxon>Desulfovibrionales</taxon>
        <taxon>Desulfovibrionaceae</taxon>
        <taxon>Nitratidesulfovibrio</taxon>
    </lineage>
</organism>
<dbReference type="EMBL" id="CP001197">
    <property type="protein sequence ID" value="ACL06981.1"/>
    <property type="molecule type" value="Genomic_DNA"/>
</dbReference>
<protein>
    <submittedName>
        <fullName evidence="2">Uncharacterized protein</fullName>
    </submittedName>
</protein>
<dbReference type="STRING" id="883.DvMF_0019"/>
<dbReference type="InterPro" id="IPR019734">
    <property type="entry name" value="TPR_rpt"/>
</dbReference>